<dbReference type="EMBL" id="CP045851">
    <property type="protein sequence ID" value="QGG94869.1"/>
    <property type="molecule type" value="Genomic_DNA"/>
</dbReference>
<feature type="transmembrane region" description="Helical" evidence="6">
    <location>
        <begin position="285"/>
        <end position="302"/>
    </location>
</feature>
<accession>A0A5Q2RD98</accession>
<feature type="transmembrane region" description="Helical" evidence="6">
    <location>
        <begin position="348"/>
        <end position="367"/>
    </location>
</feature>
<dbReference type="InterPro" id="IPR011701">
    <property type="entry name" value="MFS"/>
</dbReference>
<evidence type="ECO:0000256" key="3">
    <source>
        <dbReference type="ARBA" id="ARBA00022989"/>
    </source>
</evidence>
<dbReference type="GO" id="GO:0005886">
    <property type="term" value="C:plasma membrane"/>
    <property type="evidence" value="ECO:0007669"/>
    <property type="project" value="UniProtKB-SubCell"/>
</dbReference>
<feature type="transmembrane region" description="Helical" evidence="6">
    <location>
        <begin position="92"/>
        <end position="113"/>
    </location>
</feature>
<organism evidence="8 9">
    <name type="scientific">Actinomarinicola tropica</name>
    <dbReference type="NCBI Taxonomy" id="2789776"/>
    <lineage>
        <taxon>Bacteria</taxon>
        <taxon>Bacillati</taxon>
        <taxon>Actinomycetota</taxon>
        <taxon>Acidimicrobiia</taxon>
        <taxon>Acidimicrobiales</taxon>
        <taxon>Iamiaceae</taxon>
        <taxon>Actinomarinicola</taxon>
    </lineage>
</organism>
<feature type="region of interest" description="Disordered" evidence="5">
    <location>
        <begin position="426"/>
        <end position="445"/>
    </location>
</feature>
<dbReference type="RefSeq" id="WP_153758977.1">
    <property type="nucleotide sequence ID" value="NZ_CP045851.1"/>
</dbReference>
<proteinExistence type="predicted"/>
<feature type="transmembrane region" description="Helical" evidence="6">
    <location>
        <begin position="152"/>
        <end position="171"/>
    </location>
</feature>
<evidence type="ECO:0000256" key="1">
    <source>
        <dbReference type="ARBA" id="ARBA00004651"/>
    </source>
</evidence>
<feature type="transmembrane region" description="Helical" evidence="6">
    <location>
        <begin position="177"/>
        <end position="200"/>
    </location>
</feature>
<feature type="transmembrane region" description="Helical" evidence="6">
    <location>
        <begin position="20"/>
        <end position="41"/>
    </location>
</feature>
<dbReference type="GO" id="GO:0022857">
    <property type="term" value="F:transmembrane transporter activity"/>
    <property type="evidence" value="ECO:0007669"/>
    <property type="project" value="InterPro"/>
</dbReference>
<evidence type="ECO:0000259" key="7">
    <source>
        <dbReference type="PROSITE" id="PS50850"/>
    </source>
</evidence>
<dbReference type="Gene3D" id="1.20.1250.20">
    <property type="entry name" value="MFS general substrate transporter like domains"/>
    <property type="match status" value="2"/>
</dbReference>
<name>A0A5Q2RD98_9ACTN</name>
<keyword evidence="2 6" id="KW-0812">Transmembrane</keyword>
<dbReference type="PANTHER" id="PTHR23521:SF3">
    <property type="entry name" value="MFS TRANSPORTER"/>
    <property type="match status" value="1"/>
</dbReference>
<feature type="transmembrane region" description="Helical" evidence="6">
    <location>
        <begin position="119"/>
        <end position="140"/>
    </location>
</feature>
<sequence length="445" mass="45803">MSTSASPDLSTTSAPRSSILALGHAVGAIWALLVGIALLMLGTGLQGSLLGLRASIEGFSTTTVGIVMSSYYLGYLLGSLRAPRLVSAVGHIRVFAAFASIASSTVLLHSLVVEPLGWTLIRIVSGFCMAGLFVVAESWLNEGATNETRGSLLSIYMVVVYGGMGAGQLLLNVADPGGFELFIITSVLVSVALVPAALSVRSAPVIPTPTDVDLREVFHAAPLGVIGSVLAGTASGALFGVGVVYAQLAGLSLAKTSVFMLAAILGGAALQWPVGMASDRVDRRLVIVVVALAAAGACLAGAMGPHGVALLVVVGALGALSMPLYPLCNAHANDYIDADRRVGAGSRLVLANGLGAIAGPFLASWSMDAVGEAGFFWFLAALHVLIAAYAAYRITRRSAAADPAHYHPYPARSSVVVSTLDPEAWDEEDHPRFDTEQVPVVSVDD</sequence>
<dbReference type="AlphaFoldDB" id="A0A5Q2RD98"/>
<reference evidence="8 9" key="1">
    <citation type="submission" date="2019-11" db="EMBL/GenBank/DDBJ databases">
        <authorList>
            <person name="He Y."/>
        </authorList>
    </citation>
    <scope>NUCLEOTIDE SEQUENCE [LARGE SCALE GENOMIC DNA]</scope>
    <source>
        <strain evidence="8 9">SCSIO 58843</strain>
    </source>
</reference>
<gene>
    <name evidence="8" type="ORF">GH723_06960</name>
</gene>
<evidence type="ECO:0000313" key="8">
    <source>
        <dbReference type="EMBL" id="QGG94869.1"/>
    </source>
</evidence>
<dbReference type="KEGG" id="atq:GH723_06960"/>
<protein>
    <submittedName>
        <fullName evidence="8">MFS transporter</fullName>
    </submittedName>
</protein>
<dbReference type="InterPro" id="IPR047200">
    <property type="entry name" value="MFS_YcaD-like"/>
</dbReference>
<keyword evidence="9" id="KW-1185">Reference proteome</keyword>
<keyword evidence="3 6" id="KW-1133">Transmembrane helix</keyword>
<feature type="domain" description="Major facilitator superfamily (MFS) profile" evidence="7">
    <location>
        <begin position="28"/>
        <end position="398"/>
    </location>
</feature>
<feature type="transmembrane region" description="Helical" evidence="6">
    <location>
        <begin position="308"/>
        <end position="327"/>
    </location>
</feature>
<keyword evidence="4 6" id="KW-0472">Membrane</keyword>
<dbReference type="PROSITE" id="PS50850">
    <property type="entry name" value="MFS"/>
    <property type="match status" value="1"/>
</dbReference>
<feature type="transmembrane region" description="Helical" evidence="6">
    <location>
        <begin position="252"/>
        <end position="273"/>
    </location>
</feature>
<feature type="transmembrane region" description="Helical" evidence="6">
    <location>
        <begin position="221"/>
        <end position="246"/>
    </location>
</feature>
<feature type="transmembrane region" description="Helical" evidence="6">
    <location>
        <begin position="373"/>
        <end position="392"/>
    </location>
</feature>
<dbReference type="InterPro" id="IPR020846">
    <property type="entry name" value="MFS_dom"/>
</dbReference>
<evidence type="ECO:0000256" key="4">
    <source>
        <dbReference type="ARBA" id="ARBA00023136"/>
    </source>
</evidence>
<dbReference type="CDD" id="cd17477">
    <property type="entry name" value="MFS_YcaD_like"/>
    <property type="match status" value="1"/>
</dbReference>
<dbReference type="PANTHER" id="PTHR23521">
    <property type="entry name" value="TRANSPORTER MFS SUPERFAMILY"/>
    <property type="match status" value="1"/>
</dbReference>
<dbReference type="Pfam" id="PF07690">
    <property type="entry name" value="MFS_1"/>
    <property type="match status" value="1"/>
</dbReference>
<dbReference type="Proteomes" id="UP000334019">
    <property type="component" value="Chromosome"/>
</dbReference>
<feature type="transmembrane region" description="Helical" evidence="6">
    <location>
        <begin position="61"/>
        <end position="80"/>
    </location>
</feature>
<evidence type="ECO:0000256" key="6">
    <source>
        <dbReference type="SAM" id="Phobius"/>
    </source>
</evidence>
<evidence type="ECO:0000256" key="2">
    <source>
        <dbReference type="ARBA" id="ARBA00022692"/>
    </source>
</evidence>
<comment type="subcellular location">
    <subcellularLocation>
        <location evidence="1">Cell membrane</location>
        <topology evidence="1">Multi-pass membrane protein</topology>
    </subcellularLocation>
</comment>
<dbReference type="InterPro" id="IPR036259">
    <property type="entry name" value="MFS_trans_sf"/>
</dbReference>
<dbReference type="SUPFAM" id="SSF103473">
    <property type="entry name" value="MFS general substrate transporter"/>
    <property type="match status" value="1"/>
</dbReference>
<evidence type="ECO:0000313" key="9">
    <source>
        <dbReference type="Proteomes" id="UP000334019"/>
    </source>
</evidence>
<evidence type="ECO:0000256" key="5">
    <source>
        <dbReference type="SAM" id="MobiDB-lite"/>
    </source>
</evidence>